<dbReference type="AlphaFoldDB" id="A0AAE1CV73"/>
<gene>
    <name evidence="1" type="ORF">RRG08_039702</name>
</gene>
<reference evidence="1" key="1">
    <citation type="journal article" date="2023" name="G3 (Bethesda)">
        <title>A reference genome for the long-term kleptoplast-retaining sea slug Elysia crispata morphotype clarki.</title>
        <authorList>
            <person name="Eastman K.E."/>
            <person name="Pendleton A.L."/>
            <person name="Shaikh M.A."/>
            <person name="Suttiyut T."/>
            <person name="Ogas R."/>
            <person name="Tomko P."/>
            <person name="Gavelis G."/>
            <person name="Widhalm J.R."/>
            <person name="Wisecaver J.H."/>
        </authorList>
    </citation>
    <scope>NUCLEOTIDE SEQUENCE</scope>
    <source>
        <strain evidence="1">ECLA1</strain>
    </source>
</reference>
<name>A0AAE1CV73_9GAST</name>
<comment type="caution">
    <text evidence="1">The sequence shown here is derived from an EMBL/GenBank/DDBJ whole genome shotgun (WGS) entry which is preliminary data.</text>
</comment>
<sequence length="92" mass="9845">MVANIILIASGRQDPPSGSPPQGDLGGVTHITDLSSIYPGVTRHQLNPATDQSPAHGINSVSCYRWRQGGTGVYKVQPRRPVGHRHLQGLGR</sequence>
<keyword evidence="2" id="KW-1185">Reference proteome</keyword>
<organism evidence="1 2">
    <name type="scientific">Elysia crispata</name>
    <name type="common">lettuce slug</name>
    <dbReference type="NCBI Taxonomy" id="231223"/>
    <lineage>
        <taxon>Eukaryota</taxon>
        <taxon>Metazoa</taxon>
        <taxon>Spiralia</taxon>
        <taxon>Lophotrochozoa</taxon>
        <taxon>Mollusca</taxon>
        <taxon>Gastropoda</taxon>
        <taxon>Heterobranchia</taxon>
        <taxon>Euthyneura</taxon>
        <taxon>Panpulmonata</taxon>
        <taxon>Sacoglossa</taxon>
        <taxon>Placobranchoidea</taxon>
        <taxon>Plakobranchidae</taxon>
        <taxon>Elysia</taxon>
    </lineage>
</organism>
<evidence type="ECO:0000313" key="1">
    <source>
        <dbReference type="EMBL" id="KAK3738295.1"/>
    </source>
</evidence>
<dbReference type="EMBL" id="JAWDGP010006599">
    <property type="protein sequence ID" value="KAK3738295.1"/>
    <property type="molecule type" value="Genomic_DNA"/>
</dbReference>
<proteinExistence type="predicted"/>
<protein>
    <submittedName>
        <fullName evidence="1">Uncharacterized protein</fullName>
    </submittedName>
</protein>
<evidence type="ECO:0000313" key="2">
    <source>
        <dbReference type="Proteomes" id="UP001283361"/>
    </source>
</evidence>
<accession>A0AAE1CV73</accession>
<dbReference type="Proteomes" id="UP001283361">
    <property type="component" value="Unassembled WGS sequence"/>
</dbReference>